<feature type="transmembrane region" description="Helical" evidence="10">
    <location>
        <begin position="151"/>
        <end position="172"/>
    </location>
</feature>
<proteinExistence type="predicted"/>
<dbReference type="InterPro" id="IPR050448">
    <property type="entry name" value="OpgB/LTA_synthase_biosynth"/>
</dbReference>
<dbReference type="PANTHER" id="PTHR47371">
    <property type="entry name" value="LIPOTEICHOIC ACID SYNTHASE"/>
    <property type="match status" value="1"/>
</dbReference>
<dbReference type="PIRSF" id="PIRSF005091">
    <property type="entry name" value="Mmb_sulf_HI1246"/>
    <property type="match status" value="1"/>
</dbReference>
<dbReference type="Proteomes" id="UP000236023">
    <property type="component" value="Unassembled WGS sequence"/>
</dbReference>
<evidence type="ECO:0000256" key="3">
    <source>
        <dbReference type="ARBA" id="ARBA00022692"/>
    </source>
</evidence>
<feature type="region of interest" description="Disordered" evidence="9">
    <location>
        <begin position="685"/>
        <end position="719"/>
    </location>
</feature>
<evidence type="ECO:0000313" key="13">
    <source>
        <dbReference type="Proteomes" id="UP000236023"/>
    </source>
</evidence>
<feature type="binding site" evidence="8">
    <location>
        <position position="318"/>
    </location>
    <ligand>
        <name>Mn(2+)</name>
        <dbReference type="ChEBI" id="CHEBI:29035"/>
    </ligand>
</feature>
<feature type="transmembrane region" description="Helical" evidence="10">
    <location>
        <begin position="195"/>
        <end position="213"/>
    </location>
</feature>
<sequence length="719" mass="79286">MTHGATRDPGKATARPGLRHHLLFMAGSALALLVLFSLLRLALLLFNRELIGGASPATVLEGFGNGLRFDLRLLVYILLPLSLAVLSRRAMAARGLQRIWLSGCASLAILLGMVELNFYQEFHQRLNSLVFQYLSEDPATVLSMLWHGFPVVKLLSVWGGLTLAWALLFGWLDRRCRPHAGALAGRPAPRTKPGWHWRSATLVTLVLISVVAARGTLRQGPPLRWGDAFTSDSVFVNQLGLNPALTLYEAAKNRYSDHRDNVWKATLPEEQALAITRELLLTGNDQLVDGGLAALRRDYRAPEAGRLPVRNVVVILMESFAGRYVGALGSKDGITPNFDRLAGEGLLFERFFANGTHTHQGMFASMACFPNLPGFEYLMQSPEGSHRFSGLPQLLGSRAFNDVYVYNGDFAWDNQLGFFGNQGMTRFVGRNDYRDPVVADPTWGVSDQDMFDRAVQELDGLATGEPFYALLQTLSNHTPYALPEPLPVPPVSGHGSLDAHLTAMRYSDWALGRFFEQARRQSWYKDTLFVVVGDHGFGAPEQLTEMDLFRFHVPLLLIAPGITERFGARRAVVGTQVDVVPTIMGRLGGEVRHQCWGRDLLALDARDPGFGIIKPSGSDQTVAMIRGDRILVQPKDQEPRLYRYELGAGARAQRIEDGDGSAALLRQLQAYLQVATGSLLANTTGDRAREQDDAAPLARTAERSAVPVPVHRHKQPAES</sequence>
<keyword evidence="3 10" id="KW-0812">Transmembrane</keyword>
<protein>
    <recommendedName>
        <fullName evidence="11">Sulfatase N-terminal domain-containing protein</fullName>
    </recommendedName>
</protein>
<feature type="transmembrane region" description="Helical" evidence="10">
    <location>
        <begin position="66"/>
        <end position="87"/>
    </location>
</feature>
<feature type="transmembrane region" description="Helical" evidence="10">
    <location>
        <begin position="99"/>
        <end position="119"/>
    </location>
</feature>
<feature type="binding site" evidence="8">
    <location>
        <position position="358"/>
    </location>
    <ligand>
        <name>Mn(2+)</name>
        <dbReference type="ChEBI" id="CHEBI:29035"/>
    </ligand>
</feature>
<reference evidence="12 13" key="1">
    <citation type="submission" date="2018-01" db="EMBL/GenBank/DDBJ databases">
        <title>Denitrification phenotypes of diverse strains of Pseudomonas stutzeri.</title>
        <authorList>
            <person name="Milligan D.A."/>
            <person name="Bergaust L."/>
            <person name="Bakken L.R."/>
            <person name="Frostegard A."/>
        </authorList>
    </citation>
    <scope>NUCLEOTIDE SEQUENCE [LARGE SCALE GENOMIC DNA]</scope>
    <source>
        <strain evidence="12 13">24a75</strain>
    </source>
</reference>
<evidence type="ECO:0000256" key="10">
    <source>
        <dbReference type="SAM" id="Phobius"/>
    </source>
</evidence>
<keyword evidence="7" id="KW-0464">Manganese</keyword>
<dbReference type="EMBL" id="POUT01000006">
    <property type="protein sequence ID" value="PNG09242.1"/>
    <property type="molecule type" value="Genomic_DNA"/>
</dbReference>
<dbReference type="CDD" id="cd16015">
    <property type="entry name" value="LTA_synthase"/>
    <property type="match status" value="1"/>
</dbReference>
<organism evidence="12 13">
    <name type="scientific">Stutzerimonas stutzeri</name>
    <name type="common">Pseudomonas stutzeri</name>
    <dbReference type="NCBI Taxonomy" id="316"/>
    <lineage>
        <taxon>Bacteria</taxon>
        <taxon>Pseudomonadati</taxon>
        <taxon>Pseudomonadota</taxon>
        <taxon>Gammaproteobacteria</taxon>
        <taxon>Pseudomonadales</taxon>
        <taxon>Pseudomonadaceae</taxon>
        <taxon>Stutzerimonas</taxon>
    </lineage>
</organism>
<name>A0A2N8T3F1_STUST</name>
<dbReference type="InterPro" id="IPR012160">
    <property type="entry name" value="LtaS-like"/>
</dbReference>
<evidence type="ECO:0000256" key="1">
    <source>
        <dbReference type="ARBA" id="ARBA00004651"/>
    </source>
</evidence>
<keyword evidence="7" id="KW-0479">Metal-binding</keyword>
<dbReference type="InterPro" id="IPR017850">
    <property type="entry name" value="Alkaline_phosphatase_core_sf"/>
</dbReference>
<accession>A0A2N8T3F1</accession>
<dbReference type="AlphaFoldDB" id="A0A2N8T3F1"/>
<dbReference type="GO" id="GO:0005886">
    <property type="term" value="C:plasma membrane"/>
    <property type="evidence" value="ECO:0007669"/>
    <property type="project" value="UniProtKB-SubCell"/>
</dbReference>
<dbReference type="PANTHER" id="PTHR47371:SF3">
    <property type="entry name" value="PHOSPHOGLYCEROL TRANSFERASE I"/>
    <property type="match status" value="1"/>
</dbReference>
<comment type="subcellular location">
    <subcellularLocation>
        <location evidence="1">Cell membrane</location>
        <topology evidence="1">Multi-pass membrane protein</topology>
    </subcellularLocation>
</comment>
<feature type="binding site" evidence="7">
    <location>
        <position position="477"/>
    </location>
    <ligand>
        <name>substrate</name>
    </ligand>
</feature>
<evidence type="ECO:0000256" key="4">
    <source>
        <dbReference type="ARBA" id="ARBA00022989"/>
    </source>
</evidence>
<comment type="caution">
    <text evidence="12">The sequence shown here is derived from an EMBL/GenBank/DDBJ whole genome shotgun (WGS) entry which is preliminary data.</text>
</comment>
<feature type="domain" description="Sulfatase N-terminal" evidence="11">
    <location>
        <begin position="310"/>
        <end position="588"/>
    </location>
</feature>
<evidence type="ECO:0000256" key="5">
    <source>
        <dbReference type="ARBA" id="ARBA00023136"/>
    </source>
</evidence>
<feature type="binding site" evidence="8">
    <location>
        <position position="534"/>
    </location>
    <ligand>
        <name>Mn(2+)</name>
        <dbReference type="ChEBI" id="CHEBI:29035"/>
    </ligand>
</feature>
<evidence type="ECO:0000256" key="2">
    <source>
        <dbReference type="ARBA" id="ARBA00022475"/>
    </source>
</evidence>
<dbReference type="Gene3D" id="3.40.720.10">
    <property type="entry name" value="Alkaline Phosphatase, subunit A"/>
    <property type="match status" value="1"/>
</dbReference>
<dbReference type="RefSeq" id="WP_102894512.1">
    <property type="nucleotide sequence ID" value="NZ_JAMOHU010000036.1"/>
</dbReference>
<keyword evidence="5 10" id="KW-0472">Membrane</keyword>
<gene>
    <name evidence="12" type="ORF">CXK94_11940</name>
</gene>
<dbReference type="GO" id="GO:0046872">
    <property type="term" value="F:metal ion binding"/>
    <property type="evidence" value="ECO:0007669"/>
    <property type="project" value="UniProtKB-KW"/>
</dbReference>
<feature type="transmembrane region" description="Helical" evidence="10">
    <location>
        <begin position="21"/>
        <end position="46"/>
    </location>
</feature>
<feature type="binding site" evidence="8">
    <location>
        <position position="535"/>
    </location>
    <ligand>
        <name>Mn(2+)</name>
        <dbReference type="ChEBI" id="CHEBI:29035"/>
    </ligand>
</feature>
<dbReference type="Gene3D" id="3.30.1120.80">
    <property type="match status" value="1"/>
</dbReference>
<dbReference type="Pfam" id="PF00884">
    <property type="entry name" value="Sulfatase"/>
    <property type="match status" value="1"/>
</dbReference>
<dbReference type="InterPro" id="IPR000917">
    <property type="entry name" value="Sulfatase_N"/>
</dbReference>
<feature type="active site" evidence="6">
    <location>
        <position position="358"/>
    </location>
</feature>
<keyword evidence="2" id="KW-1003">Cell membrane</keyword>
<evidence type="ECO:0000256" key="7">
    <source>
        <dbReference type="PIRSR" id="PIRSR005091-2"/>
    </source>
</evidence>
<evidence type="ECO:0000256" key="6">
    <source>
        <dbReference type="PIRSR" id="PIRSR005091-1"/>
    </source>
</evidence>
<feature type="compositionally biased region" description="Basic residues" evidence="9">
    <location>
        <begin position="710"/>
        <end position="719"/>
    </location>
</feature>
<keyword evidence="4 10" id="KW-1133">Transmembrane helix</keyword>
<evidence type="ECO:0000256" key="8">
    <source>
        <dbReference type="PIRSR" id="PIRSR005091-3"/>
    </source>
</evidence>
<dbReference type="SUPFAM" id="SSF53649">
    <property type="entry name" value="Alkaline phosphatase-like"/>
    <property type="match status" value="1"/>
</dbReference>
<evidence type="ECO:0000256" key="9">
    <source>
        <dbReference type="SAM" id="MobiDB-lite"/>
    </source>
</evidence>
<evidence type="ECO:0000259" key="11">
    <source>
        <dbReference type="Pfam" id="PF00884"/>
    </source>
</evidence>
<evidence type="ECO:0000313" key="12">
    <source>
        <dbReference type="EMBL" id="PNG09242.1"/>
    </source>
</evidence>